<name>A0ABD3FPA2_9STRA</name>
<reference evidence="1 2" key="1">
    <citation type="submission" date="2024-09" db="EMBL/GenBank/DDBJ databases">
        <title>Genome sequencing and assembly of Phytophthora oleae, isolate VK10A, causative agent of rot of olive drupes.</title>
        <authorList>
            <person name="Conti Taguali S."/>
            <person name="Riolo M."/>
            <person name="La Spada F."/>
            <person name="Cacciola S.O."/>
            <person name="Dionisio G."/>
        </authorList>
    </citation>
    <scope>NUCLEOTIDE SEQUENCE [LARGE SCALE GENOMIC DNA]</scope>
    <source>
        <strain evidence="1 2">VK10A</strain>
    </source>
</reference>
<dbReference type="Proteomes" id="UP001632037">
    <property type="component" value="Unassembled WGS sequence"/>
</dbReference>
<keyword evidence="2" id="KW-1185">Reference proteome</keyword>
<evidence type="ECO:0000313" key="2">
    <source>
        <dbReference type="Proteomes" id="UP001632037"/>
    </source>
</evidence>
<dbReference type="AlphaFoldDB" id="A0ABD3FPA2"/>
<protein>
    <submittedName>
        <fullName evidence="1">Uncharacterized protein</fullName>
    </submittedName>
</protein>
<comment type="caution">
    <text evidence="1">The sequence shown here is derived from an EMBL/GenBank/DDBJ whole genome shotgun (WGS) entry which is preliminary data.</text>
</comment>
<gene>
    <name evidence="1" type="ORF">V7S43_006055</name>
</gene>
<organism evidence="1 2">
    <name type="scientific">Phytophthora oleae</name>
    <dbReference type="NCBI Taxonomy" id="2107226"/>
    <lineage>
        <taxon>Eukaryota</taxon>
        <taxon>Sar</taxon>
        <taxon>Stramenopiles</taxon>
        <taxon>Oomycota</taxon>
        <taxon>Peronosporomycetes</taxon>
        <taxon>Peronosporales</taxon>
        <taxon>Peronosporaceae</taxon>
        <taxon>Phytophthora</taxon>
    </lineage>
</organism>
<evidence type="ECO:0000313" key="1">
    <source>
        <dbReference type="EMBL" id="KAL3668760.1"/>
    </source>
</evidence>
<dbReference type="EMBL" id="JBIMZQ010000010">
    <property type="protein sequence ID" value="KAL3668760.1"/>
    <property type="molecule type" value="Genomic_DNA"/>
</dbReference>
<proteinExistence type="predicted"/>
<sequence length="93" mass="10747">MLYETEYPTVYSSGPIFLDILRRPITWFKPYLTALGQILIYRMQIKKQEVRAAQLSMSKTIIKMRDGSEILIGVTRPRNAVRAVVLYLHTICG</sequence>
<accession>A0ABD3FPA2</accession>